<feature type="region of interest" description="Disordered" evidence="22">
    <location>
        <begin position="920"/>
        <end position="958"/>
    </location>
</feature>
<dbReference type="PANTHER" id="PTHR11476:SF7">
    <property type="entry name" value="HISTIDINE--TRNA LIGASE"/>
    <property type="match status" value="1"/>
</dbReference>
<comment type="catalytic activity">
    <reaction evidence="21">
        <text>O-phospho-L-threonyl-[protein] + H2O = L-threonyl-[protein] + phosphate</text>
        <dbReference type="Rhea" id="RHEA:47004"/>
        <dbReference type="Rhea" id="RHEA-COMP:11060"/>
        <dbReference type="Rhea" id="RHEA-COMP:11605"/>
        <dbReference type="ChEBI" id="CHEBI:15377"/>
        <dbReference type="ChEBI" id="CHEBI:30013"/>
        <dbReference type="ChEBI" id="CHEBI:43474"/>
        <dbReference type="ChEBI" id="CHEBI:61977"/>
        <dbReference type="EC" id="3.1.3.16"/>
    </reaction>
</comment>
<feature type="region of interest" description="Disordered" evidence="22">
    <location>
        <begin position="1318"/>
        <end position="1362"/>
    </location>
</feature>
<dbReference type="Gene3D" id="3.60.40.10">
    <property type="entry name" value="PPM-type phosphatase domain"/>
    <property type="match status" value="1"/>
</dbReference>
<reference evidence="25" key="1">
    <citation type="submission" date="2021-01" db="EMBL/GenBank/DDBJ databases">
        <authorList>
            <person name="Bezrukov I."/>
        </authorList>
    </citation>
    <scope>NUCLEOTIDE SEQUENCE</scope>
</reference>
<dbReference type="GO" id="GO:0005739">
    <property type="term" value="C:mitochondrion"/>
    <property type="evidence" value="ECO:0007669"/>
    <property type="project" value="TreeGrafter"/>
</dbReference>
<comment type="cofactor">
    <cofactor evidence="2">
        <name>Mg(2+)</name>
        <dbReference type="ChEBI" id="CHEBI:18420"/>
    </cofactor>
</comment>
<comment type="similarity">
    <text evidence="4">Belongs to the class-II aminoacyl-tRNA synthetase family.</text>
</comment>
<evidence type="ECO:0000256" key="4">
    <source>
        <dbReference type="ARBA" id="ARBA00008226"/>
    </source>
</evidence>
<dbReference type="SUPFAM" id="SSF55681">
    <property type="entry name" value="Class II aaRS and biotin synthetases"/>
    <property type="match status" value="1"/>
</dbReference>
<dbReference type="FunFam" id="3.40.50.800:FF:000012">
    <property type="entry name" value="Histidine--tRNA ligase, cytoplasmic"/>
    <property type="match status" value="1"/>
</dbReference>
<comment type="catalytic activity">
    <reaction evidence="19">
        <text>tRNA(His) + L-histidine + ATP = L-histidyl-tRNA(His) + AMP + diphosphate + H(+)</text>
        <dbReference type="Rhea" id="RHEA:17313"/>
        <dbReference type="Rhea" id="RHEA-COMP:9665"/>
        <dbReference type="Rhea" id="RHEA-COMP:9689"/>
        <dbReference type="ChEBI" id="CHEBI:15378"/>
        <dbReference type="ChEBI" id="CHEBI:30616"/>
        <dbReference type="ChEBI" id="CHEBI:33019"/>
        <dbReference type="ChEBI" id="CHEBI:57595"/>
        <dbReference type="ChEBI" id="CHEBI:78442"/>
        <dbReference type="ChEBI" id="CHEBI:78527"/>
        <dbReference type="ChEBI" id="CHEBI:456215"/>
        <dbReference type="EC" id="6.1.1.21"/>
    </reaction>
</comment>
<evidence type="ECO:0000256" key="18">
    <source>
        <dbReference type="ARBA" id="ARBA00030619"/>
    </source>
</evidence>
<dbReference type="GO" id="GO:0004722">
    <property type="term" value="F:protein serine/threonine phosphatase activity"/>
    <property type="evidence" value="ECO:0007669"/>
    <property type="project" value="UniProtKB-EC"/>
</dbReference>
<dbReference type="CDD" id="cd00143">
    <property type="entry name" value="PP2Cc"/>
    <property type="match status" value="1"/>
</dbReference>
<dbReference type="InterPro" id="IPR006195">
    <property type="entry name" value="aa-tRNA-synth_II"/>
</dbReference>
<name>A0A8S1ZWH2_ARAAE</name>
<dbReference type="GO" id="GO:0006427">
    <property type="term" value="P:histidyl-tRNA aminoacylation"/>
    <property type="evidence" value="ECO:0007669"/>
    <property type="project" value="InterPro"/>
</dbReference>
<comment type="catalytic activity">
    <reaction evidence="20">
        <text>O-phospho-L-seryl-[protein] + H2O = L-seryl-[protein] + phosphate</text>
        <dbReference type="Rhea" id="RHEA:20629"/>
        <dbReference type="Rhea" id="RHEA-COMP:9863"/>
        <dbReference type="Rhea" id="RHEA-COMP:11604"/>
        <dbReference type="ChEBI" id="CHEBI:15377"/>
        <dbReference type="ChEBI" id="CHEBI:29999"/>
        <dbReference type="ChEBI" id="CHEBI:43474"/>
        <dbReference type="ChEBI" id="CHEBI:83421"/>
        <dbReference type="EC" id="3.1.3.16"/>
    </reaction>
</comment>
<organism evidence="25 26">
    <name type="scientific">Arabidopsis arenosa</name>
    <name type="common">Sand rock-cress</name>
    <name type="synonym">Cardaminopsis arenosa</name>
    <dbReference type="NCBI Taxonomy" id="38785"/>
    <lineage>
        <taxon>Eukaryota</taxon>
        <taxon>Viridiplantae</taxon>
        <taxon>Streptophyta</taxon>
        <taxon>Embryophyta</taxon>
        <taxon>Tracheophyta</taxon>
        <taxon>Spermatophyta</taxon>
        <taxon>Magnoliopsida</taxon>
        <taxon>eudicotyledons</taxon>
        <taxon>Gunneridae</taxon>
        <taxon>Pentapetalae</taxon>
        <taxon>rosids</taxon>
        <taxon>malvids</taxon>
        <taxon>Brassicales</taxon>
        <taxon>Brassicaceae</taxon>
        <taxon>Camelineae</taxon>
        <taxon>Arabidopsis</taxon>
    </lineage>
</organism>
<gene>
    <name evidence="25" type="ORF">AARE701A_LOCUS6163</name>
</gene>
<dbReference type="GO" id="GO:0046872">
    <property type="term" value="F:metal ion binding"/>
    <property type="evidence" value="ECO:0007669"/>
    <property type="project" value="UniProtKB-KW"/>
</dbReference>
<dbReference type="CDD" id="cd00773">
    <property type="entry name" value="HisRS-like_core"/>
    <property type="match status" value="1"/>
</dbReference>
<evidence type="ECO:0000256" key="17">
    <source>
        <dbReference type="ARBA" id="ARBA00023211"/>
    </source>
</evidence>
<dbReference type="NCBIfam" id="TIGR00442">
    <property type="entry name" value="hisS"/>
    <property type="match status" value="1"/>
</dbReference>
<dbReference type="FunFam" id="3.60.40.10:FF:000024">
    <property type="entry name" value="probable protein phosphatase 2C 33"/>
    <property type="match status" value="1"/>
</dbReference>
<evidence type="ECO:0000256" key="14">
    <source>
        <dbReference type="ARBA" id="ARBA00022912"/>
    </source>
</evidence>
<protein>
    <recommendedName>
        <fullName evidence="7">Histidine--tRNA ligase, cytoplasmic</fullName>
        <ecNumber evidence="6">3.1.3.16</ecNumber>
        <ecNumber evidence="5">6.1.1.21</ecNumber>
    </recommendedName>
    <alternativeName>
        <fullName evidence="18">Histidyl-tRNA synthetase</fullName>
    </alternativeName>
</protein>
<dbReference type="GO" id="GO:0005524">
    <property type="term" value="F:ATP binding"/>
    <property type="evidence" value="ECO:0007669"/>
    <property type="project" value="UniProtKB-KW"/>
</dbReference>
<proteinExistence type="inferred from homology"/>
<dbReference type="InterPro" id="IPR015807">
    <property type="entry name" value="His-tRNA-ligase"/>
</dbReference>
<dbReference type="GO" id="GO:0003723">
    <property type="term" value="F:RNA binding"/>
    <property type="evidence" value="ECO:0007669"/>
    <property type="project" value="TreeGrafter"/>
</dbReference>
<sequence length="1404" mass="154867">MAAERSSITLGGKGSSFTSASVYKVASGVANVRIDSSAVERFSTRNLPSIKRSSFGIPQGLTNEETRASLAVLLNKLILSTSGPPSSSTARSVLPLKILEILNSNAESLDLGEIDVTEGENIVLEKSCASLIGLCSIIDHKSTTLSQIVDSVAALSCEVTKADIASFSLLDSGDGNGDKDVIGVAGDLKVLLNGYKGVGKLEIEEISKIPWIHGKFRYVVKSVHSDARRELNSGVKGGKTGSGNTGIGEALGTTLLPLLTAIKNLGVCSFLRAKLCFEKIVNENLRSCLSEVFEKSRVEYENLKNSYKLAYTAHLEEDYCRFAHELNESLGIVWRIVGLEAVAAFFALAGGELFVQKSGDADKEESKTDKKKKKNEKKAVVGKGTSLVIQFIKDRLVSNEAASDGDQMRSLKQILNLFNPEGRGFDSLLDKVKEIVESNENRRLPKLPKGTRDFAKEQMAVREKAFSIIQNVFKRHGATALDTPVFELRETLMGKYGEDSKLVYDIADQGGELCSLRYDLTVPFARYVAMNGITSFKRYQIAKVYRRDNPSKGRYREFYQCDFDIAGLFEPMGPDFEIVKILTELLDELEIGDYEVKLNHRKLLDGMLEICGVPPEKFRTICSSIDKLDKQSFEQVKKEMVEEKGLSSEIADRIGNFVKEKGAPLELLSKLRQEGSEFLDNQSSKEALDELSIMFEALERSKCSHRIVFDLSLARGLDYYTGVIFEAVCIGAEVGSIGAGGRYDNLIGMFGTKQVPAVGMSLGIERVFNIMEELNEKQKQVIRPTETQVLVSIMVDNKLAEAAELVSKLWDAKINAEYLVSKRKEKHFNRAKESGIPWMVMKNLKLFFSCFPRFESDSEILLPFDPDEEEIAEKERVLMILVFLQKVAGTKFERSLLHSLNHHCSLRGELALRMGSCLSAESRSPRPGSPCSPAFSVRKRKNSKKRPGSRNSSFDYRREEPLNQVPGRMFLNGSTEVACIFTQQGKKGPNQDAMVVWENFGSRTDTIFCGVFDGHGPYGHMVAKRVRDNLPLKLSAYWEAKVPVEGVLKPITTDTVNNATNINNPEDAAAAAFVSAEEEPRTSADMEEENTESQPELFQTLKESFLKAFKVMDRELKFHGSVDCFCSGTTAVTLIKQGQYLVVGNVGDSRAVMGTRDSENALVAVQLTVDLKPNLPAEAERIRKCRGRVFALRDEPEVCRVWLPNCDSPGLAMARAFGDFCLKDFGLISVPDVSFRRLTEKDEFIVLATDGIWDVLSNEDVVAIVASAPSRSSAARALVESAVRAWRYKYPTSKVDDCAAVCLYLDSNNTNAISTASSISKLEDEEEEELKAASEDDDASGPSGLGRSSTVTTGKEIALDESEAEKLIKEADNLDSEPGTEYSALEGVARVNTLLNLPRFVPGK</sequence>
<dbReference type="Gene3D" id="3.30.930.10">
    <property type="entry name" value="Bira Bifunctional Protein, Domain 2"/>
    <property type="match status" value="1"/>
</dbReference>
<comment type="similarity">
    <text evidence="3">Belongs to the PP2C family.</text>
</comment>
<keyword evidence="15" id="KW-0648">Protein biosynthesis</keyword>
<dbReference type="InterPro" id="IPR001932">
    <property type="entry name" value="PPM-type_phosphatase-like_dom"/>
</dbReference>
<accession>A0A8S1ZWH2</accession>
<feature type="domain" description="Aminoacyl-transfer RNA synthetases class-II family profile" evidence="23">
    <location>
        <begin position="426"/>
        <end position="784"/>
    </location>
</feature>
<keyword evidence="26" id="KW-1185">Reference proteome</keyword>
<dbReference type="FunFam" id="3.30.930.10:FF:000061">
    <property type="entry name" value="Histidine--tRNA ligase, cytoplasmic"/>
    <property type="match status" value="1"/>
</dbReference>
<evidence type="ECO:0000256" key="9">
    <source>
        <dbReference type="ARBA" id="ARBA00022723"/>
    </source>
</evidence>
<keyword evidence="16" id="KW-0030">Aminoacyl-tRNA synthetase</keyword>
<dbReference type="Pfam" id="PF00481">
    <property type="entry name" value="PP2C"/>
    <property type="match status" value="1"/>
</dbReference>
<dbReference type="GO" id="GO:0004821">
    <property type="term" value="F:histidine-tRNA ligase activity"/>
    <property type="evidence" value="ECO:0007669"/>
    <property type="project" value="UniProtKB-EC"/>
</dbReference>
<dbReference type="GO" id="GO:0032543">
    <property type="term" value="P:mitochondrial translation"/>
    <property type="evidence" value="ECO:0007669"/>
    <property type="project" value="TreeGrafter"/>
</dbReference>
<dbReference type="EMBL" id="LR999453">
    <property type="protein sequence ID" value="CAE5965902.1"/>
    <property type="molecule type" value="Genomic_DNA"/>
</dbReference>
<dbReference type="PROSITE" id="PS51746">
    <property type="entry name" value="PPM_2"/>
    <property type="match status" value="1"/>
</dbReference>
<keyword evidence="17" id="KW-0464">Manganese</keyword>
<evidence type="ECO:0000256" key="20">
    <source>
        <dbReference type="ARBA" id="ARBA00047761"/>
    </source>
</evidence>
<evidence type="ECO:0000256" key="1">
    <source>
        <dbReference type="ARBA" id="ARBA00001936"/>
    </source>
</evidence>
<dbReference type="SUPFAM" id="SSF81606">
    <property type="entry name" value="PP2C-like"/>
    <property type="match status" value="1"/>
</dbReference>
<keyword evidence="14" id="KW-0904">Protein phosphatase</keyword>
<comment type="cofactor">
    <cofactor evidence="1">
        <name>Mn(2+)</name>
        <dbReference type="ChEBI" id="CHEBI:29035"/>
    </cofactor>
</comment>
<evidence type="ECO:0000256" key="16">
    <source>
        <dbReference type="ARBA" id="ARBA00023146"/>
    </source>
</evidence>
<dbReference type="EC" id="3.1.3.16" evidence="6"/>
<keyword evidence="11" id="KW-0378">Hydrolase</keyword>
<evidence type="ECO:0000256" key="13">
    <source>
        <dbReference type="ARBA" id="ARBA00022842"/>
    </source>
</evidence>
<evidence type="ECO:0000256" key="15">
    <source>
        <dbReference type="ARBA" id="ARBA00022917"/>
    </source>
</evidence>
<evidence type="ECO:0000256" key="8">
    <source>
        <dbReference type="ARBA" id="ARBA00022598"/>
    </source>
</evidence>
<dbReference type="SMART" id="SM00332">
    <property type="entry name" value="PP2Cc"/>
    <property type="match status" value="1"/>
</dbReference>
<dbReference type="InterPro" id="IPR004154">
    <property type="entry name" value="Anticodon-bd"/>
</dbReference>
<evidence type="ECO:0000313" key="26">
    <source>
        <dbReference type="Proteomes" id="UP000682877"/>
    </source>
</evidence>
<evidence type="ECO:0000259" key="24">
    <source>
        <dbReference type="PROSITE" id="PS51746"/>
    </source>
</evidence>
<keyword evidence="10" id="KW-0547">Nucleotide-binding</keyword>
<dbReference type="EC" id="6.1.1.21" evidence="5"/>
<evidence type="ECO:0000256" key="6">
    <source>
        <dbReference type="ARBA" id="ARBA00013081"/>
    </source>
</evidence>
<evidence type="ECO:0000256" key="22">
    <source>
        <dbReference type="SAM" id="MobiDB-lite"/>
    </source>
</evidence>
<dbReference type="InterPro" id="IPR036621">
    <property type="entry name" value="Anticodon-bd_dom_sf"/>
</dbReference>
<dbReference type="GO" id="GO:0005829">
    <property type="term" value="C:cytosol"/>
    <property type="evidence" value="ECO:0007669"/>
    <property type="project" value="TreeGrafter"/>
</dbReference>
<feature type="compositionally biased region" description="Acidic residues" evidence="22">
    <location>
        <begin position="1323"/>
        <end position="1339"/>
    </location>
</feature>
<evidence type="ECO:0000259" key="23">
    <source>
        <dbReference type="PROSITE" id="PS50862"/>
    </source>
</evidence>
<evidence type="ECO:0000256" key="21">
    <source>
        <dbReference type="ARBA" id="ARBA00048336"/>
    </source>
</evidence>
<keyword evidence="8" id="KW-0436">Ligase</keyword>
<evidence type="ECO:0000256" key="7">
    <source>
        <dbReference type="ARBA" id="ARBA00015302"/>
    </source>
</evidence>
<evidence type="ECO:0000256" key="11">
    <source>
        <dbReference type="ARBA" id="ARBA00022801"/>
    </source>
</evidence>
<dbReference type="Proteomes" id="UP000682877">
    <property type="component" value="Chromosome 3"/>
</dbReference>
<evidence type="ECO:0000256" key="5">
    <source>
        <dbReference type="ARBA" id="ARBA00012815"/>
    </source>
</evidence>
<keyword evidence="9" id="KW-0479">Metal-binding</keyword>
<evidence type="ECO:0000256" key="12">
    <source>
        <dbReference type="ARBA" id="ARBA00022840"/>
    </source>
</evidence>
<evidence type="ECO:0000256" key="3">
    <source>
        <dbReference type="ARBA" id="ARBA00006702"/>
    </source>
</evidence>
<keyword evidence="12" id="KW-0067">ATP-binding</keyword>
<evidence type="ECO:0000256" key="10">
    <source>
        <dbReference type="ARBA" id="ARBA00022741"/>
    </source>
</evidence>
<dbReference type="Pfam" id="PF03129">
    <property type="entry name" value="HGTP_anticodon"/>
    <property type="match status" value="1"/>
</dbReference>
<feature type="domain" description="PPM-type phosphatase" evidence="24">
    <location>
        <begin position="977"/>
        <end position="1305"/>
    </location>
</feature>
<keyword evidence="13" id="KW-0460">Magnesium</keyword>
<dbReference type="PROSITE" id="PS50862">
    <property type="entry name" value="AA_TRNA_LIGASE_II"/>
    <property type="match status" value="1"/>
</dbReference>
<dbReference type="InterPro" id="IPR041715">
    <property type="entry name" value="HisRS-like_core"/>
</dbReference>
<evidence type="ECO:0000313" key="25">
    <source>
        <dbReference type="EMBL" id="CAE5965902.1"/>
    </source>
</evidence>
<dbReference type="InterPro" id="IPR045864">
    <property type="entry name" value="aa-tRNA-synth_II/BPL/LPL"/>
</dbReference>
<evidence type="ECO:0000256" key="19">
    <source>
        <dbReference type="ARBA" id="ARBA00047639"/>
    </source>
</evidence>
<dbReference type="SUPFAM" id="SSF52954">
    <property type="entry name" value="Class II aaRS ABD-related"/>
    <property type="match status" value="1"/>
</dbReference>
<feature type="compositionally biased region" description="Basic residues" evidence="22">
    <location>
        <begin position="937"/>
        <end position="948"/>
    </location>
</feature>
<evidence type="ECO:0000256" key="2">
    <source>
        <dbReference type="ARBA" id="ARBA00001946"/>
    </source>
</evidence>
<dbReference type="InterPro" id="IPR036457">
    <property type="entry name" value="PPM-type-like_dom_sf"/>
</dbReference>
<dbReference type="PANTHER" id="PTHR11476">
    <property type="entry name" value="HISTIDYL-TRNA SYNTHETASE"/>
    <property type="match status" value="1"/>
</dbReference>
<dbReference type="Gene3D" id="3.40.50.800">
    <property type="entry name" value="Anticodon-binding domain"/>
    <property type="match status" value="1"/>
</dbReference>
<dbReference type="Pfam" id="PF13393">
    <property type="entry name" value="tRNA-synt_His"/>
    <property type="match status" value="1"/>
</dbReference>